<evidence type="ECO:0000313" key="1">
    <source>
        <dbReference type="EMBL" id="MEB3039567.1"/>
    </source>
</evidence>
<accession>A0ABU5Y6M7</accession>
<name>A0ABU5Y6M7_9FLAO</name>
<dbReference type="EMBL" id="JAYKBV010000003">
    <property type="protein sequence ID" value="MEB3039567.1"/>
    <property type="molecule type" value="Genomic_DNA"/>
</dbReference>
<organism evidence="1 2">
    <name type="scientific">Capnocytophaga gingivalis</name>
    <dbReference type="NCBI Taxonomy" id="1017"/>
    <lineage>
        <taxon>Bacteria</taxon>
        <taxon>Pseudomonadati</taxon>
        <taxon>Bacteroidota</taxon>
        <taxon>Flavobacteriia</taxon>
        <taxon>Flavobacteriales</taxon>
        <taxon>Flavobacteriaceae</taxon>
        <taxon>Capnocytophaga</taxon>
    </lineage>
</organism>
<evidence type="ECO:0000313" key="2">
    <source>
        <dbReference type="Proteomes" id="UP001324270"/>
    </source>
</evidence>
<proteinExistence type="predicted"/>
<protein>
    <submittedName>
        <fullName evidence="1">DUF6402 family protein</fullName>
    </submittedName>
</protein>
<dbReference type="Proteomes" id="UP001324270">
    <property type="component" value="Unassembled WGS sequence"/>
</dbReference>
<dbReference type="InterPro" id="IPR045646">
    <property type="entry name" value="DUF6402"/>
</dbReference>
<sequence length="421" mass="50454">MATATIKLLSTEQIITAELEIMNNIRNGIWINSKNEKITLFPYNENNLYFCFENDEKIIGKEVTIKIWDSYTIYNRNLFLWSKKYKINNTRNRIKIEDLSSLFRYGFDYKKEKEKVGILNLYVSIEFEKEEFIFPKEKENYLTIHFIQFIPRIMEAQSPKWIVASKFQNFWFREEANSEPWKRPILNELSLDWVLNFGRQEIQETYENLIHNLWKTPNAIKELKKMIKRMTEDPFIKLEIPLKEEQTIPFGVRSSEIKTYDSVPQPKLNGALKKETMPLFERFYYTSVSYRITDLKKFDFSEPLDDLFGTLASFSFHVLAIGSITKKEKNYSIKITEIGIYIKDSFDFITDNEPLGHWSFYYNSIYRINPLSLAYYFEITNKSYRDYRKDYKKGSDFTIYSDIKYIPVNYTFISSYEEISK</sequence>
<dbReference type="Pfam" id="PF19940">
    <property type="entry name" value="DUF6402"/>
    <property type="match status" value="1"/>
</dbReference>
<dbReference type="RefSeq" id="WP_323978824.1">
    <property type="nucleotide sequence ID" value="NZ_JAYKBV010000003.1"/>
</dbReference>
<reference evidence="1 2" key="1">
    <citation type="submission" date="2023-12" db="EMBL/GenBank/DDBJ databases">
        <title>Genomic sequences of Capnocytophaga and Parvimonas strains.</title>
        <authorList>
            <person name="Watt R.M."/>
            <person name="Wang M."/>
            <person name="Yang T."/>
            <person name="Tong W.M."/>
        </authorList>
    </citation>
    <scope>NUCLEOTIDE SEQUENCE [LARGE SCALE GENOMIC DNA]</scope>
    <source>
        <strain evidence="1 2">CCUG 13156</strain>
    </source>
</reference>
<comment type="caution">
    <text evidence="1">The sequence shown here is derived from an EMBL/GenBank/DDBJ whole genome shotgun (WGS) entry which is preliminary data.</text>
</comment>
<gene>
    <name evidence="1" type="ORF">VJJ49_02505</name>
</gene>
<keyword evidence="2" id="KW-1185">Reference proteome</keyword>